<dbReference type="AlphaFoldDB" id="L7JV92"/>
<evidence type="ECO:0000313" key="2">
    <source>
        <dbReference type="Proteomes" id="UP000011185"/>
    </source>
</evidence>
<reference evidence="1 2" key="1">
    <citation type="journal article" date="2012" name="PLoS Pathog.">
        <title>The genome of the obligate intracellular parasite Trachipleistophora hominis: new insights into microsporidian genome dynamics and reductive evolution.</title>
        <authorList>
            <person name="Heinz E."/>
            <person name="Williams T.A."/>
            <person name="Nakjang S."/>
            <person name="Noel C.J."/>
            <person name="Swan D.C."/>
            <person name="Goldberg A.V."/>
            <person name="Harris S.R."/>
            <person name="Weinmaier T."/>
            <person name="Markert S."/>
            <person name="Becher D."/>
            <person name="Bernhardt J."/>
            <person name="Dagan T."/>
            <person name="Hacker C."/>
            <person name="Lucocq J.M."/>
            <person name="Schweder T."/>
            <person name="Rattei T."/>
            <person name="Hall N."/>
            <person name="Hirt R.P."/>
            <person name="Embley T.M."/>
        </authorList>
    </citation>
    <scope>NUCLEOTIDE SEQUENCE [LARGE SCALE GENOMIC DNA]</scope>
</reference>
<keyword evidence="2" id="KW-1185">Reference proteome</keyword>
<dbReference type="InParanoid" id="L7JV92"/>
<accession>L7JV92</accession>
<sequence>MTTSDHIARESKVTRPRSALSAPGKFIWCVRC</sequence>
<evidence type="ECO:0000313" key="1">
    <source>
        <dbReference type="EMBL" id="ELQ75210.1"/>
    </source>
</evidence>
<dbReference type="VEuPathDB" id="MicrosporidiaDB:THOM_1833"/>
<name>L7JV92_TRAHO</name>
<dbReference type="HOGENOM" id="CLU_3392562_0_0_1"/>
<dbReference type="Proteomes" id="UP000011185">
    <property type="component" value="Unassembled WGS sequence"/>
</dbReference>
<protein>
    <submittedName>
        <fullName evidence="1">Uncharacterized protein</fullName>
    </submittedName>
</protein>
<dbReference type="EMBL" id="JH993981">
    <property type="protein sequence ID" value="ELQ75210.1"/>
    <property type="molecule type" value="Genomic_DNA"/>
</dbReference>
<gene>
    <name evidence="1" type="ORF">THOM_1833</name>
</gene>
<organism evidence="1 2">
    <name type="scientific">Trachipleistophora hominis</name>
    <name type="common">Microsporidian parasite</name>
    <dbReference type="NCBI Taxonomy" id="72359"/>
    <lineage>
        <taxon>Eukaryota</taxon>
        <taxon>Fungi</taxon>
        <taxon>Fungi incertae sedis</taxon>
        <taxon>Microsporidia</taxon>
        <taxon>Pleistophoridae</taxon>
        <taxon>Trachipleistophora</taxon>
    </lineage>
</organism>
<proteinExistence type="predicted"/>